<dbReference type="Proteomes" id="UP001241072">
    <property type="component" value="Unassembled WGS sequence"/>
</dbReference>
<sequence length="194" mass="20999">MAGTAEVSDPRVARTRRDVVAAAAEVLLADGWEHVTHAEIARRSGYARGTIYTYWPQRLDLVRDAVDLICDEAHHPQPTGDLRADLLVALEDFAADLSTGRLARILGGVIERTGSDPVVDQLRRRLYDTGTAGLRRALEVHLSPGDVDVPLAVMTGAVLVRVAFDAQSASRPFLSDVVDRALAGVARPEESPTR</sequence>
<dbReference type="InterPro" id="IPR036271">
    <property type="entry name" value="Tet_transcr_reg_TetR-rel_C_sf"/>
</dbReference>
<proteinExistence type="predicted"/>
<evidence type="ECO:0000313" key="4">
    <source>
        <dbReference type="EMBL" id="MDO7881861.1"/>
    </source>
</evidence>
<reference evidence="4 5" key="1">
    <citation type="submission" date="2023-07" db="EMBL/GenBank/DDBJ databases">
        <title>Protaetiibacter sp. nov WY-16 isolated from soil.</title>
        <authorList>
            <person name="Liu B."/>
            <person name="Wan Y."/>
        </authorList>
    </citation>
    <scope>NUCLEOTIDE SEQUENCE [LARGE SCALE GENOMIC DNA]</scope>
    <source>
        <strain evidence="4 5">WY-16</strain>
    </source>
</reference>
<dbReference type="PANTHER" id="PTHR30055:SF148">
    <property type="entry name" value="TETR-FAMILY TRANSCRIPTIONAL REGULATOR"/>
    <property type="match status" value="1"/>
</dbReference>
<evidence type="ECO:0000256" key="1">
    <source>
        <dbReference type="ARBA" id="ARBA00023125"/>
    </source>
</evidence>
<dbReference type="PROSITE" id="PS50977">
    <property type="entry name" value="HTH_TETR_2"/>
    <property type="match status" value="1"/>
</dbReference>
<dbReference type="RefSeq" id="WP_305002255.1">
    <property type="nucleotide sequence ID" value="NZ_JAUQUB010000001.1"/>
</dbReference>
<dbReference type="InterPro" id="IPR001647">
    <property type="entry name" value="HTH_TetR"/>
</dbReference>
<evidence type="ECO:0000259" key="3">
    <source>
        <dbReference type="PROSITE" id="PS50977"/>
    </source>
</evidence>
<dbReference type="Pfam" id="PF00440">
    <property type="entry name" value="TetR_N"/>
    <property type="match status" value="1"/>
</dbReference>
<keyword evidence="5" id="KW-1185">Reference proteome</keyword>
<dbReference type="EMBL" id="JAUQUB010000001">
    <property type="protein sequence ID" value="MDO7881861.1"/>
    <property type="molecule type" value="Genomic_DNA"/>
</dbReference>
<keyword evidence="1 2" id="KW-0238">DNA-binding</keyword>
<dbReference type="InterPro" id="IPR050109">
    <property type="entry name" value="HTH-type_TetR-like_transc_reg"/>
</dbReference>
<dbReference type="SUPFAM" id="SSF48498">
    <property type="entry name" value="Tetracyclin repressor-like, C-terminal domain"/>
    <property type="match status" value="1"/>
</dbReference>
<organism evidence="4 5">
    <name type="scientific">Antiquaquibacter soli</name>
    <dbReference type="NCBI Taxonomy" id="3064523"/>
    <lineage>
        <taxon>Bacteria</taxon>
        <taxon>Bacillati</taxon>
        <taxon>Actinomycetota</taxon>
        <taxon>Actinomycetes</taxon>
        <taxon>Micrococcales</taxon>
        <taxon>Microbacteriaceae</taxon>
        <taxon>Antiquaquibacter</taxon>
    </lineage>
</organism>
<name>A0ABT9BPZ0_9MICO</name>
<gene>
    <name evidence="4" type="ORF">Q5716_06425</name>
</gene>
<dbReference type="SUPFAM" id="SSF46689">
    <property type="entry name" value="Homeodomain-like"/>
    <property type="match status" value="1"/>
</dbReference>
<feature type="domain" description="HTH tetR-type" evidence="3">
    <location>
        <begin position="13"/>
        <end position="73"/>
    </location>
</feature>
<dbReference type="InterPro" id="IPR009057">
    <property type="entry name" value="Homeodomain-like_sf"/>
</dbReference>
<protein>
    <submittedName>
        <fullName evidence="4">TetR family transcriptional regulator</fullName>
    </submittedName>
</protein>
<dbReference type="Gene3D" id="1.10.357.10">
    <property type="entry name" value="Tetracycline Repressor, domain 2"/>
    <property type="match status" value="1"/>
</dbReference>
<evidence type="ECO:0000256" key="2">
    <source>
        <dbReference type="PROSITE-ProRule" id="PRU00335"/>
    </source>
</evidence>
<evidence type="ECO:0000313" key="5">
    <source>
        <dbReference type="Proteomes" id="UP001241072"/>
    </source>
</evidence>
<accession>A0ABT9BPZ0</accession>
<feature type="DNA-binding region" description="H-T-H motif" evidence="2">
    <location>
        <begin position="36"/>
        <end position="55"/>
    </location>
</feature>
<comment type="caution">
    <text evidence="4">The sequence shown here is derived from an EMBL/GenBank/DDBJ whole genome shotgun (WGS) entry which is preliminary data.</text>
</comment>
<dbReference type="PANTHER" id="PTHR30055">
    <property type="entry name" value="HTH-TYPE TRANSCRIPTIONAL REGULATOR RUTR"/>
    <property type="match status" value="1"/>
</dbReference>